<organism evidence="13 14">
    <name type="scientific">Piromyces finnis</name>
    <dbReference type="NCBI Taxonomy" id="1754191"/>
    <lineage>
        <taxon>Eukaryota</taxon>
        <taxon>Fungi</taxon>
        <taxon>Fungi incertae sedis</taxon>
        <taxon>Chytridiomycota</taxon>
        <taxon>Chytridiomycota incertae sedis</taxon>
        <taxon>Neocallimastigomycetes</taxon>
        <taxon>Neocallimastigales</taxon>
        <taxon>Neocallimastigaceae</taxon>
        <taxon>Piromyces</taxon>
    </lineage>
</organism>
<dbReference type="GO" id="GO:0005658">
    <property type="term" value="C:alpha DNA polymerase:primase complex"/>
    <property type="evidence" value="ECO:0007669"/>
    <property type="project" value="UniProtKB-ARBA"/>
</dbReference>
<dbReference type="InterPro" id="IPR016558">
    <property type="entry name" value="DNA_primase_lsu_euk"/>
</dbReference>
<name>A0A1Y1V3A1_9FUNG</name>
<accession>A0A1Y1V3A1</accession>
<dbReference type="AlphaFoldDB" id="A0A1Y1V3A1"/>
<dbReference type="EMBL" id="MCFH01000043">
    <property type="protein sequence ID" value="ORX44889.1"/>
    <property type="molecule type" value="Genomic_DNA"/>
</dbReference>
<keyword evidence="2 9" id="KW-0004">4Fe-4S</keyword>
<dbReference type="GO" id="GO:0046872">
    <property type="term" value="F:metal ion binding"/>
    <property type="evidence" value="ECO:0007669"/>
    <property type="project" value="UniProtKB-UniRule"/>
</dbReference>
<reference evidence="13 14" key="1">
    <citation type="submission" date="2016-08" db="EMBL/GenBank/DDBJ databases">
        <title>Genomes of anaerobic fungi encode conserved fungal cellulosomes for biomass hydrolysis.</title>
        <authorList>
            <consortium name="DOE Joint Genome Institute"/>
            <person name="Haitjema C.H."/>
            <person name="Gilmore S.P."/>
            <person name="Henske J.K."/>
            <person name="Solomon K.V."/>
            <person name="De Groot R."/>
            <person name="Kuo A."/>
            <person name="Mondo S.J."/>
            <person name="Salamov A.A."/>
            <person name="Labutti K."/>
            <person name="Zhao Z."/>
            <person name="Chiniquy J."/>
            <person name="Barry K."/>
            <person name="Brewer H.M."/>
            <person name="Purvine S.O."/>
            <person name="Wright A.T."/>
            <person name="Boxma B."/>
            <person name="Van Alen T."/>
            <person name="Hackstein J.H."/>
            <person name="Baker S.E."/>
            <person name="Grigoriev I.V."/>
            <person name="O'Malley M.A."/>
        </authorList>
    </citation>
    <scope>NUCLEOTIDE SEQUENCE [LARGE SCALE GENOMIC DNA]</scope>
    <source>
        <strain evidence="14">finn</strain>
    </source>
</reference>
<dbReference type="STRING" id="1754191.A0A1Y1V3A1"/>
<keyword evidence="3 9" id="KW-0639">Primosome</keyword>
<evidence type="ECO:0000256" key="4">
    <source>
        <dbReference type="ARBA" id="ARBA00022705"/>
    </source>
</evidence>
<dbReference type="GO" id="GO:0051539">
    <property type="term" value="F:4 iron, 4 sulfur cluster binding"/>
    <property type="evidence" value="ECO:0007669"/>
    <property type="project" value="UniProtKB-UniRule"/>
</dbReference>
<evidence type="ECO:0000256" key="3">
    <source>
        <dbReference type="ARBA" id="ARBA00022515"/>
    </source>
</evidence>
<keyword evidence="8 9" id="KW-0238">DNA-binding</keyword>
<dbReference type="PANTHER" id="PTHR10537:SF3">
    <property type="entry name" value="DNA PRIMASE LARGE SUBUNIT"/>
    <property type="match status" value="1"/>
</dbReference>
<dbReference type="OrthoDB" id="421393at2759"/>
<comment type="function">
    <text evidence="9">DNA primase is the polymerase that synthesizes small RNA primers for the Okazaki fragments made during discontinuous DNA replication.</text>
</comment>
<evidence type="ECO:0000256" key="1">
    <source>
        <dbReference type="ARBA" id="ARBA00010564"/>
    </source>
</evidence>
<evidence type="ECO:0000313" key="14">
    <source>
        <dbReference type="Proteomes" id="UP000193719"/>
    </source>
</evidence>
<evidence type="ECO:0000256" key="8">
    <source>
        <dbReference type="ARBA" id="ARBA00023125"/>
    </source>
</evidence>
<feature type="binding site" evidence="10">
    <location>
        <position position="380"/>
    </location>
    <ligand>
        <name>[4Fe-4S] cluster</name>
        <dbReference type="ChEBI" id="CHEBI:49883"/>
    </ligand>
</feature>
<dbReference type="PANTHER" id="PTHR10537">
    <property type="entry name" value="DNA PRIMASE LARGE SUBUNIT"/>
    <property type="match status" value="1"/>
</dbReference>
<feature type="binding site" evidence="10">
    <location>
        <position position="437"/>
    </location>
    <ligand>
        <name>[4Fe-4S] cluster</name>
        <dbReference type="ChEBI" id="CHEBI:49883"/>
    </ligand>
</feature>
<dbReference type="Proteomes" id="UP000193719">
    <property type="component" value="Unassembled WGS sequence"/>
</dbReference>
<evidence type="ECO:0000313" key="13">
    <source>
        <dbReference type="EMBL" id="ORX44889.1"/>
    </source>
</evidence>
<comment type="similarity">
    <text evidence="1 9">Belongs to the eukaryotic-type primase large subunit family.</text>
</comment>
<keyword evidence="5 9" id="KW-0479">Metal-binding</keyword>
<sequence>MQTSVNYQPQYSQYEIKPIPVYPYSLNLYMNYPQEDIEINEFEIFGLDRLKLLKEIENHQIRSTVPLNENTKLLDVIKNNTYINLKENSSTYSSVKEKYEERRKDYLSHYILKLAYCQTEDLRDWFIKQECILFQIRWNNSSKSEKQGFVQSLNLNLENVSMKEKEKLRDKLETLISLKSNVKNGEELSRLFSNKNYFKINFEEVLDLVQSRSVLIKNGLAYVPDEEIISVIISKYKSFLTESMEYLSSIYNKLLKEDNDRLDPILKNIANQYIDEGYTAGNNGVINHQDIPNLTKYFPLCMQNLQKSLQMESHLRHGGRMQYGLFLKGIGVSLEESLLFWKKAFSKKFNDDQFQKGYAYNIRHSYGMEGKRTNYSPFSCSKIIMTNPPSTGDHHGCPFRHASTTVLEKMLYQTGINKNHVPEICSLAKLGHYQLACTKMLTIFTNANEEEVENVIHPNRYFDQSYPESEYNKNKKQSSNTMDTQKTVSMEF</sequence>
<comment type="cofactor">
    <cofactor evidence="9">
        <name>[4Fe-4S] cluster</name>
        <dbReference type="ChEBI" id="CHEBI:49883"/>
    </cofactor>
    <text evidence="9">Binds 1 [4Fe-4S] cluster.</text>
</comment>
<feature type="binding site" evidence="10">
    <location>
        <position position="397"/>
    </location>
    <ligand>
        <name>[4Fe-4S] cluster</name>
        <dbReference type="ChEBI" id="CHEBI:49883"/>
    </ligand>
</feature>
<comment type="caution">
    <text evidence="13">The sequence shown here is derived from an EMBL/GenBank/DDBJ whole genome shotgun (WGS) entry which is preliminary data.</text>
</comment>
<keyword evidence="14" id="KW-1185">Reference proteome</keyword>
<keyword evidence="4 9" id="KW-0235">DNA replication</keyword>
<feature type="region of interest" description="Disordered" evidence="11">
    <location>
        <begin position="466"/>
        <end position="492"/>
    </location>
</feature>
<evidence type="ECO:0000256" key="9">
    <source>
        <dbReference type="PIRNR" id="PIRNR009449"/>
    </source>
</evidence>
<dbReference type="InterPro" id="IPR058560">
    <property type="entry name" value="DNA_primase_C"/>
</dbReference>
<gene>
    <name evidence="13" type="ORF">BCR36DRAFT_334136</name>
</gene>
<proteinExistence type="inferred from homology"/>
<keyword evidence="6 9" id="KW-0408">Iron</keyword>
<protein>
    <recommendedName>
        <fullName evidence="9">DNA primase large subunit</fullName>
    </recommendedName>
</protein>
<evidence type="ECO:0000256" key="11">
    <source>
        <dbReference type="SAM" id="MobiDB-lite"/>
    </source>
</evidence>
<dbReference type="PIRSF" id="PIRSF009449">
    <property type="entry name" value="DNA_primase_large_subunit"/>
    <property type="match status" value="1"/>
</dbReference>
<evidence type="ECO:0000256" key="7">
    <source>
        <dbReference type="ARBA" id="ARBA00023014"/>
    </source>
</evidence>
<dbReference type="GO" id="GO:0006269">
    <property type="term" value="P:DNA replication, synthesis of primer"/>
    <property type="evidence" value="ECO:0007669"/>
    <property type="project" value="UniProtKB-KW"/>
</dbReference>
<dbReference type="GO" id="GO:0003677">
    <property type="term" value="F:DNA binding"/>
    <property type="evidence" value="ECO:0007669"/>
    <property type="project" value="UniProtKB-UniRule"/>
</dbReference>
<dbReference type="CDD" id="cd07322">
    <property type="entry name" value="PriL_PriS_Eukaryotic"/>
    <property type="match status" value="1"/>
</dbReference>
<evidence type="ECO:0000256" key="10">
    <source>
        <dbReference type="PIRSR" id="PIRSR009449-1"/>
    </source>
</evidence>
<reference evidence="13 14" key="2">
    <citation type="submission" date="2016-08" db="EMBL/GenBank/DDBJ databases">
        <title>Pervasive Adenine N6-methylation of Active Genes in Fungi.</title>
        <authorList>
            <consortium name="DOE Joint Genome Institute"/>
            <person name="Mondo S.J."/>
            <person name="Dannebaum R.O."/>
            <person name="Kuo R.C."/>
            <person name="Labutti K."/>
            <person name="Haridas S."/>
            <person name="Kuo A."/>
            <person name="Salamov A."/>
            <person name="Ahrendt S.R."/>
            <person name="Lipzen A."/>
            <person name="Sullivan W."/>
            <person name="Andreopoulos W.B."/>
            <person name="Clum A."/>
            <person name="Lindquist E."/>
            <person name="Daum C."/>
            <person name="Ramamoorthy G.K."/>
            <person name="Gryganskyi A."/>
            <person name="Culley D."/>
            <person name="Magnuson J.K."/>
            <person name="James T.Y."/>
            <person name="O'Malley M.A."/>
            <person name="Stajich J.E."/>
            <person name="Spatafora J.W."/>
            <person name="Visel A."/>
            <person name="Grigoriev I.V."/>
        </authorList>
    </citation>
    <scope>NUCLEOTIDE SEQUENCE [LARGE SCALE GENOMIC DNA]</scope>
    <source>
        <strain evidence="14">finn</strain>
    </source>
</reference>
<dbReference type="Pfam" id="PF26466">
    <property type="entry name" value="DNA_primase_lrg_N"/>
    <property type="match status" value="1"/>
</dbReference>
<dbReference type="GO" id="GO:0006270">
    <property type="term" value="P:DNA replication initiation"/>
    <property type="evidence" value="ECO:0007669"/>
    <property type="project" value="TreeGrafter"/>
</dbReference>
<evidence type="ECO:0000256" key="2">
    <source>
        <dbReference type="ARBA" id="ARBA00022485"/>
    </source>
</evidence>
<feature type="domain" description="DNA primase large subunit C-terminal" evidence="12">
    <location>
        <begin position="296"/>
        <end position="462"/>
    </location>
</feature>
<evidence type="ECO:0000256" key="6">
    <source>
        <dbReference type="ARBA" id="ARBA00023004"/>
    </source>
</evidence>
<dbReference type="Pfam" id="PF04104">
    <property type="entry name" value="DNA_primase_lrg"/>
    <property type="match status" value="1"/>
</dbReference>
<evidence type="ECO:0000259" key="12">
    <source>
        <dbReference type="Pfam" id="PF04104"/>
    </source>
</evidence>
<evidence type="ECO:0000256" key="5">
    <source>
        <dbReference type="ARBA" id="ARBA00022723"/>
    </source>
</evidence>
<dbReference type="InterPro" id="IPR007238">
    <property type="entry name" value="DNA_primase_lsu_euk/arc"/>
</dbReference>
<feature type="binding site" evidence="10">
    <location>
        <position position="301"/>
    </location>
    <ligand>
        <name>[4Fe-4S] cluster</name>
        <dbReference type="ChEBI" id="CHEBI:49883"/>
    </ligand>
</feature>
<feature type="compositionally biased region" description="Polar residues" evidence="11">
    <location>
        <begin position="477"/>
        <end position="492"/>
    </location>
</feature>
<keyword evidence="7 9" id="KW-0411">Iron-sulfur</keyword>
<dbReference type="Gene3D" id="1.20.930.80">
    <property type="match status" value="1"/>
</dbReference>